<sequence>MNRLRRILSRKVSVEQLIETAMWLAIPYLTIGLGWSFVHADQVRLIEAQLLTELPAGADLVAFGQVALLWPLLLLGGGACVG</sequence>
<keyword evidence="1" id="KW-0812">Transmembrane</keyword>
<feature type="transmembrane region" description="Helical" evidence="1">
    <location>
        <begin position="60"/>
        <end position="81"/>
    </location>
</feature>
<dbReference type="KEGG" id="mgo:AFA91_21930"/>
<name>A0A0K0X9T2_MYCGD</name>
<dbReference type="OrthoDB" id="4743695at2"/>
<proteinExistence type="predicted"/>
<dbReference type="PATRIC" id="fig|134601.6.peg.4527"/>
<evidence type="ECO:0000313" key="3">
    <source>
        <dbReference type="Proteomes" id="UP000062255"/>
    </source>
</evidence>
<accession>A0A0K0X9T2</accession>
<protein>
    <submittedName>
        <fullName evidence="2">Membrane protein</fullName>
    </submittedName>
</protein>
<dbReference type="STRING" id="134601.AFA91_21930"/>
<dbReference type="EMBL" id="CP012150">
    <property type="protein sequence ID" value="AKS34112.1"/>
    <property type="molecule type" value="Genomic_DNA"/>
</dbReference>
<dbReference type="Proteomes" id="UP000062255">
    <property type="component" value="Chromosome"/>
</dbReference>
<evidence type="ECO:0000256" key="1">
    <source>
        <dbReference type="SAM" id="Phobius"/>
    </source>
</evidence>
<organism evidence="2 3">
    <name type="scientific">Mycolicibacterium goodii</name>
    <name type="common">Mycobacterium goodii</name>
    <dbReference type="NCBI Taxonomy" id="134601"/>
    <lineage>
        <taxon>Bacteria</taxon>
        <taxon>Bacillati</taxon>
        <taxon>Actinomycetota</taxon>
        <taxon>Actinomycetes</taxon>
        <taxon>Mycobacteriales</taxon>
        <taxon>Mycobacteriaceae</taxon>
        <taxon>Mycolicibacterium</taxon>
    </lineage>
</organism>
<gene>
    <name evidence="2" type="ORF">AFA91_21930</name>
</gene>
<dbReference type="RefSeq" id="WP_049746560.1">
    <property type="nucleotide sequence ID" value="NZ_CP012150.1"/>
</dbReference>
<keyword evidence="1" id="KW-0472">Membrane</keyword>
<keyword evidence="1" id="KW-1133">Transmembrane helix</keyword>
<dbReference type="AlphaFoldDB" id="A0A0K0X9T2"/>
<evidence type="ECO:0000313" key="2">
    <source>
        <dbReference type="EMBL" id="AKS34112.1"/>
    </source>
</evidence>
<reference evidence="2 3" key="1">
    <citation type="submission" date="2015-07" db="EMBL/GenBank/DDBJ databases">
        <title>Complete genome sequence of Mycobacterium goodii X7B, a facultative thermophilic biodesulfurizing bacterium.</title>
        <authorList>
            <person name="Yu B."/>
            <person name="Li F."/>
            <person name="Xu P."/>
        </authorList>
    </citation>
    <scope>NUCLEOTIDE SEQUENCE [LARGE SCALE GENOMIC DNA]</scope>
    <source>
        <strain evidence="2 3">X7B</strain>
    </source>
</reference>
<feature type="transmembrane region" description="Helical" evidence="1">
    <location>
        <begin position="21"/>
        <end position="40"/>
    </location>
</feature>